<proteinExistence type="predicted"/>
<organism evidence="1 2">
    <name type="scientific">Ignelater luminosus</name>
    <name type="common">Cucubano</name>
    <name type="synonym">Pyrophorus luminosus</name>
    <dbReference type="NCBI Taxonomy" id="2038154"/>
    <lineage>
        <taxon>Eukaryota</taxon>
        <taxon>Metazoa</taxon>
        <taxon>Ecdysozoa</taxon>
        <taxon>Arthropoda</taxon>
        <taxon>Hexapoda</taxon>
        <taxon>Insecta</taxon>
        <taxon>Pterygota</taxon>
        <taxon>Neoptera</taxon>
        <taxon>Endopterygota</taxon>
        <taxon>Coleoptera</taxon>
        <taxon>Polyphaga</taxon>
        <taxon>Elateriformia</taxon>
        <taxon>Elateroidea</taxon>
        <taxon>Elateridae</taxon>
        <taxon>Agrypninae</taxon>
        <taxon>Pyrophorini</taxon>
        <taxon>Ignelater</taxon>
    </lineage>
</organism>
<name>A0A8K0GAS9_IGNLU</name>
<keyword evidence="2" id="KW-1185">Reference proteome</keyword>
<dbReference type="EMBL" id="VTPC01014709">
    <property type="protein sequence ID" value="KAF2892066.1"/>
    <property type="molecule type" value="Genomic_DNA"/>
</dbReference>
<evidence type="ECO:0000313" key="2">
    <source>
        <dbReference type="Proteomes" id="UP000801492"/>
    </source>
</evidence>
<reference evidence="1" key="1">
    <citation type="submission" date="2019-08" db="EMBL/GenBank/DDBJ databases">
        <title>The genome of the North American firefly Photinus pyralis.</title>
        <authorList>
            <consortium name="Photinus pyralis genome working group"/>
            <person name="Fallon T.R."/>
            <person name="Sander Lower S.E."/>
            <person name="Weng J.-K."/>
        </authorList>
    </citation>
    <scope>NUCLEOTIDE SEQUENCE</scope>
    <source>
        <strain evidence="1">TRF0915ILg1</strain>
        <tissue evidence="1">Whole body</tissue>
    </source>
</reference>
<comment type="caution">
    <text evidence="1">The sequence shown here is derived from an EMBL/GenBank/DDBJ whole genome shotgun (WGS) entry which is preliminary data.</text>
</comment>
<dbReference type="AlphaFoldDB" id="A0A8K0GAS9"/>
<gene>
    <name evidence="1" type="ORF">ILUMI_14107</name>
</gene>
<dbReference type="Proteomes" id="UP000801492">
    <property type="component" value="Unassembled WGS sequence"/>
</dbReference>
<dbReference type="OrthoDB" id="6818189at2759"/>
<evidence type="ECO:0000313" key="1">
    <source>
        <dbReference type="EMBL" id="KAF2892066.1"/>
    </source>
</evidence>
<sequence length="89" mass="10150">MEGVECSSLASALLKDLFTLEKHGVTLTLPPSTLLLYFGLLPLKRPKYLHVKELATKYVPSDCMWFYDQLKGREEEEPTQPEEASFTDN</sequence>
<protein>
    <submittedName>
        <fullName evidence="1">Uncharacterized protein</fullName>
    </submittedName>
</protein>
<accession>A0A8K0GAS9</accession>